<feature type="domain" description="LysM" evidence="1">
    <location>
        <begin position="347"/>
        <end position="391"/>
    </location>
</feature>
<dbReference type="PANTHER" id="PTHR33734:SF22">
    <property type="entry name" value="MEMBRANE-BOUND LYTIC MUREIN TRANSGLYCOSYLASE D"/>
    <property type="match status" value="1"/>
</dbReference>
<dbReference type="InterPro" id="IPR023346">
    <property type="entry name" value="Lysozyme-like_dom_sf"/>
</dbReference>
<protein>
    <submittedName>
        <fullName evidence="2">Membrane-bound lytic murein transglycosylase D</fullName>
    </submittedName>
</protein>
<dbReference type="Pfam" id="PF01476">
    <property type="entry name" value="LysM"/>
    <property type="match status" value="2"/>
</dbReference>
<organism evidence="2 3">
    <name type="scientific">Marinobacterium lutimaris</name>
    <dbReference type="NCBI Taxonomy" id="568106"/>
    <lineage>
        <taxon>Bacteria</taxon>
        <taxon>Pseudomonadati</taxon>
        <taxon>Pseudomonadota</taxon>
        <taxon>Gammaproteobacteria</taxon>
        <taxon>Oceanospirillales</taxon>
        <taxon>Oceanospirillaceae</taxon>
        <taxon>Marinobacterium</taxon>
    </lineage>
</organism>
<dbReference type="SUPFAM" id="SSF54106">
    <property type="entry name" value="LysM domain"/>
    <property type="match status" value="2"/>
</dbReference>
<name>A0A1H5WMG5_9GAMM</name>
<evidence type="ECO:0000313" key="3">
    <source>
        <dbReference type="Proteomes" id="UP000236745"/>
    </source>
</evidence>
<dbReference type="GO" id="GO:0008932">
    <property type="term" value="F:lytic endotransglycosylase activity"/>
    <property type="evidence" value="ECO:0007669"/>
    <property type="project" value="TreeGrafter"/>
</dbReference>
<dbReference type="Proteomes" id="UP000236745">
    <property type="component" value="Unassembled WGS sequence"/>
</dbReference>
<dbReference type="Gene3D" id="3.10.350.10">
    <property type="entry name" value="LysM domain"/>
    <property type="match status" value="2"/>
</dbReference>
<dbReference type="EMBL" id="FNVQ01000001">
    <property type="protein sequence ID" value="SEG00672.1"/>
    <property type="molecule type" value="Genomic_DNA"/>
</dbReference>
<dbReference type="AlphaFoldDB" id="A0A1H5WMG5"/>
<dbReference type="PANTHER" id="PTHR33734">
    <property type="entry name" value="LYSM DOMAIN-CONTAINING GPI-ANCHORED PROTEIN 2"/>
    <property type="match status" value="1"/>
</dbReference>
<dbReference type="SUPFAM" id="SSF53955">
    <property type="entry name" value="Lysozyme-like"/>
    <property type="match status" value="1"/>
</dbReference>
<proteinExistence type="predicted"/>
<dbReference type="Gene3D" id="1.10.530.10">
    <property type="match status" value="1"/>
</dbReference>
<dbReference type="Pfam" id="PF01464">
    <property type="entry name" value="SLT"/>
    <property type="match status" value="1"/>
</dbReference>
<accession>A0A1H5WMG5</accession>
<gene>
    <name evidence="2" type="ORF">SAMN05444390_1011104</name>
</gene>
<sequence>MKPVKAEQEAAKDLWSLTRRHLELEPLIDQPRVDAVLAEYRKNDSFVRHASDRAKLYYYFVLGEVLKRDMPAEIALLPFVESGYDPLAISPSKAAGAWQFIPSTAQLFKLKRNWWYDGRQDIVASTNAALDYLQYLNDRFEGDWLLSLAAYNCGEGCVSRSVKRNLRAGKAGDYWSLKLPRETQRYVPKLIAMARLVDKADEYGITLPDMPNTPYFEMVNIDSQVELIKAAKMAGIDLELMKKLNPGFRQWATDPNGPHRLLLPIGKGPQFEAALSKVPAAQRVTWTRYQIRSGDTLSQIARRFDTTIDVIRSGNKLSSNQIRAGKTLLIPTRSNVVTLASTGAKEQIHRVQSGESIWKIAQHYGVSPDQLADWNQISDSRSLRPGQNLILYPDSNNPG</sequence>
<dbReference type="SMART" id="SM00257">
    <property type="entry name" value="LysM"/>
    <property type="match status" value="2"/>
</dbReference>
<feature type="domain" description="LysM" evidence="1">
    <location>
        <begin position="287"/>
        <end position="330"/>
    </location>
</feature>
<dbReference type="CDD" id="cd00118">
    <property type="entry name" value="LysM"/>
    <property type="match status" value="2"/>
</dbReference>
<dbReference type="RefSeq" id="WP_104002031.1">
    <property type="nucleotide sequence ID" value="NZ_FNVQ01000001.1"/>
</dbReference>
<dbReference type="InterPro" id="IPR008258">
    <property type="entry name" value="Transglycosylase_SLT_dom_1"/>
</dbReference>
<evidence type="ECO:0000259" key="1">
    <source>
        <dbReference type="PROSITE" id="PS51782"/>
    </source>
</evidence>
<keyword evidence="3" id="KW-1185">Reference proteome</keyword>
<dbReference type="CDD" id="cd16894">
    <property type="entry name" value="MltD-like"/>
    <property type="match status" value="1"/>
</dbReference>
<evidence type="ECO:0000313" key="2">
    <source>
        <dbReference type="EMBL" id="SEG00672.1"/>
    </source>
</evidence>
<dbReference type="OrthoDB" id="9815002at2"/>
<dbReference type="InterPro" id="IPR018392">
    <property type="entry name" value="LysM"/>
</dbReference>
<dbReference type="InterPro" id="IPR036779">
    <property type="entry name" value="LysM_dom_sf"/>
</dbReference>
<reference evidence="2 3" key="1">
    <citation type="submission" date="2016-10" db="EMBL/GenBank/DDBJ databases">
        <authorList>
            <person name="de Groot N.N."/>
        </authorList>
    </citation>
    <scope>NUCLEOTIDE SEQUENCE [LARGE SCALE GENOMIC DNA]</scope>
    <source>
        <strain evidence="2 3">DSM 22012</strain>
    </source>
</reference>
<dbReference type="PROSITE" id="PS51782">
    <property type="entry name" value="LYSM"/>
    <property type="match status" value="2"/>
</dbReference>